<keyword evidence="2" id="KW-0472">Membrane</keyword>
<evidence type="ECO:0000313" key="7">
    <source>
        <dbReference type="Proteomes" id="UP000248021"/>
    </source>
</evidence>
<organism evidence="6 7">
    <name type="scientific">Chelatococcus asaccharovorans</name>
    <dbReference type="NCBI Taxonomy" id="28210"/>
    <lineage>
        <taxon>Bacteria</taxon>
        <taxon>Pseudomonadati</taxon>
        <taxon>Pseudomonadota</taxon>
        <taxon>Alphaproteobacteria</taxon>
        <taxon>Hyphomicrobiales</taxon>
        <taxon>Chelatococcaceae</taxon>
        <taxon>Chelatococcus</taxon>
    </lineage>
</organism>
<feature type="domain" description="Type VI secretion system IcmF C-terminal" evidence="3">
    <location>
        <begin position="1029"/>
        <end position="1136"/>
    </location>
</feature>
<dbReference type="InterPro" id="IPR053156">
    <property type="entry name" value="T6SS_TssM-like"/>
</dbReference>
<keyword evidence="2" id="KW-1133">Transmembrane helix</keyword>
<sequence>MTKTAWLLAIIVLGLAVELAVALWFGAPALSIAGMQPFAGVMPRVAAIALIGLLAIAVIAVLVARRGRLTDRRQLEAERATAAEIAVLRHAIRDILRRRGNRWRWLRPAAYSVPWYVVLTSQVGSAGPLLKAMGFRPAAVGRQELNDAGTAPLAALWSGPRALVLAVDAPGDTVLADGDTETGMRWRALLKLIRRMRPQQPLNGLILEVSASAFLDSTAGRRATLAEDWRDRIALAAHIVGPSIPAYLAVTGIDDLRGYHASCADLDEMTLLDLTGATLADTTEARAQEQAKALHEALRNMLRRLARHAARRAGAAPQSEQAGCILEFPAEVAILADRITQFAVTMLRPDPGRPTLSLRGVQFVQLPTTQPNLPDDRLLRGAARVLALDVEQFSPCHSTRLRADGTGLAGRFLHRDVLPEAGLANRHHPLRAAWRATLPALAALALLASSVTFGLVLQDRLLEADRTLDHVEQSLAASDSAVRALDTDAPLPDLGRTLPVLDRLAAEVPEVATLGAGLPLSDARETLANAHRDAYRRAQLHLLLPHLLVGIQAQLPTESPQGLTPQAELALFDRLMTYLTLGGQSPGGTEAALTWLLAHSDEVAPGLDDDATARLATHLHALLAGPLPRIPLDEARIAAARRALSINTLVLRGLATLQAKARAADDLPAWRPIDAAGPIAGRLLIRRSGRPLSDGIPAFYTRAGFLTIVAPALQEVAAQVATEAWVIPLTAGPDNTDLAKVLEQEIADDYFTAYVDSWNELLDDVTVAQGMTLQQAAQQLTQLAGPASPLERLYQAASRETDLTPPPAATTSPPASRAEGSLAKAIATGEPVTTRFAWLRELVATGDNGPSRLRQTIDSFGALGRQMAQTAYLPTDAAPTLSAGSAAGQVADSAASLPPPLARIANEVARAATSMTSAATDDRVTTAWRDVEPFCRLVTGNRYPFYGQASQATSLDDFAALFGPQGRLEKFFATYIRPFVDTTAPAWRVHPVHGMAIDIDRPALEQFQRAARIRDAFFADNPAAPSVRFSLEPLRLDATAETLTYAIGGQTLVYRHDPVRLWPMQWPPPDGQLTAQIQVTPWVANEPGSLAFRGPFAFLRLIEAGTPKPDGKAPDRFILRYALGSRAASLRLTAASIINPFNLQDLRQFRCPEIP</sequence>
<evidence type="ECO:0000259" key="5">
    <source>
        <dbReference type="Pfam" id="PF14331"/>
    </source>
</evidence>
<dbReference type="Proteomes" id="UP000248021">
    <property type="component" value="Unassembled WGS sequence"/>
</dbReference>
<keyword evidence="7" id="KW-1185">Reference proteome</keyword>
<dbReference type="RefSeq" id="WP_110372935.1">
    <property type="nucleotide sequence ID" value="NZ_JAHBRY010000001.1"/>
</dbReference>
<dbReference type="InterPro" id="IPR010623">
    <property type="entry name" value="IcmF_C"/>
</dbReference>
<dbReference type="PANTHER" id="PTHR36153:SF1">
    <property type="entry name" value="TYPE VI SECRETION SYSTEM COMPONENT TSSM1"/>
    <property type="match status" value="1"/>
</dbReference>
<evidence type="ECO:0000256" key="2">
    <source>
        <dbReference type="SAM" id="Phobius"/>
    </source>
</evidence>
<proteinExistence type="predicted"/>
<protein>
    <submittedName>
        <fullName evidence="6">Type VI secretion system protein ImpL</fullName>
    </submittedName>
</protein>
<dbReference type="Pfam" id="PF06744">
    <property type="entry name" value="IcmF_C"/>
    <property type="match status" value="1"/>
</dbReference>
<dbReference type="EMBL" id="QJJK01000001">
    <property type="protein sequence ID" value="PXW64916.1"/>
    <property type="molecule type" value="Genomic_DNA"/>
</dbReference>
<dbReference type="InterPro" id="IPR025743">
    <property type="entry name" value="TssM1_N"/>
</dbReference>
<feature type="region of interest" description="Disordered" evidence="1">
    <location>
        <begin position="800"/>
        <end position="821"/>
    </location>
</feature>
<name>A0A2V3UIB5_9HYPH</name>
<dbReference type="AlphaFoldDB" id="A0A2V3UIB5"/>
<reference evidence="6 7" key="1">
    <citation type="submission" date="2018-05" db="EMBL/GenBank/DDBJ databases">
        <title>Genomic Encyclopedia of Type Strains, Phase IV (KMG-IV): sequencing the most valuable type-strain genomes for metagenomic binning, comparative biology and taxonomic classification.</title>
        <authorList>
            <person name="Goeker M."/>
        </authorList>
    </citation>
    <scope>NUCLEOTIDE SEQUENCE [LARGE SCALE GENOMIC DNA]</scope>
    <source>
        <strain evidence="6 7">DSM 6462</strain>
    </source>
</reference>
<comment type="caution">
    <text evidence="6">The sequence shown here is derived from an EMBL/GenBank/DDBJ whole genome shotgun (WGS) entry which is preliminary data.</text>
</comment>
<evidence type="ECO:0000259" key="3">
    <source>
        <dbReference type="Pfam" id="PF06744"/>
    </source>
</evidence>
<dbReference type="InterPro" id="IPR009612">
    <property type="entry name" value="IcmF-rel"/>
</dbReference>
<dbReference type="NCBIfam" id="TIGR03348">
    <property type="entry name" value="VI_IcmF"/>
    <property type="match status" value="1"/>
</dbReference>
<dbReference type="PANTHER" id="PTHR36153">
    <property type="entry name" value="INNER MEMBRANE PROTEIN-RELATED"/>
    <property type="match status" value="1"/>
</dbReference>
<evidence type="ECO:0000259" key="4">
    <source>
        <dbReference type="Pfam" id="PF06761"/>
    </source>
</evidence>
<feature type="transmembrane region" description="Helical" evidence="2">
    <location>
        <begin position="44"/>
        <end position="64"/>
    </location>
</feature>
<evidence type="ECO:0000313" key="6">
    <source>
        <dbReference type="EMBL" id="PXW64916.1"/>
    </source>
</evidence>
<dbReference type="Pfam" id="PF06761">
    <property type="entry name" value="IcmF-related"/>
    <property type="match status" value="1"/>
</dbReference>
<keyword evidence="2" id="KW-0812">Transmembrane</keyword>
<gene>
    <name evidence="6" type="ORF">C7450_101676</name>
</gene>
<feature type="domain" description="Type VI secretion system component TssM1 N-terminal" evidence="5">
    <location>
        <begin position="185"/>
        <end position="431"/>
    </location>
</feature>
<feature type="domain" description="IcmF-related" evidence="4">
    <location>
        <begin position="514"/>
        <end position="802"/>
    </location>
</feature>
<evidence type="ECO:0000256" key="1">
    <source>
        <dbReference type="SAM" id="MobiDB-lite"/>
    </source>
</evidence>
<dbReference type="InterPro" id="IPR017731">
    <property type="entry name" value="TssM1-like"/>
</dbReference>
<dbReference type="OrthoDB" id="9758229at2"/>
<dbReference type="Pfam" id="PF14331">
    <property type="entry name" value="IcmF-related_N"/>
    <property type="match status" value="1"/>
</dbReference>
<accession>A0A2V3UIB5</accession>